<dbReference type="InterPro" id="IPR000843">
    <property type="entry name" value="HTH_LacI"/>
</dbReference>
<dbReference type="PROSITE" id="PS00356">
    <property type="entry name" value="HTH_LACI_1"/>
    <property type="match status" value="1"/>
</dbReference>
<gene>
    <name evidence="5" type="ORF">ACFQRG_21705</name>
</gene>
<dbReference type="PANTHER" id="PTHR30146">
    <property type="entry name" value="LACI-RELATED TRANSCRIPTIONAL REPRESSOR"/>
    <property type="match status" value="1"/>
</dbReference>
<dbReference type="CDD" id="cd06267">
    <property type="entry name" value="PBP1_LacI_sugar_binding-like"/>
    <property type="match status" value="1"/>
</dbReference>
<dbReference type="EMBL" id="JBHTCO010000045">
    <property type="protein sequence ID" value="MFC7395528.1"/>
    <property type="molecule type" value="Genomic_DNA"/>
</dbReference>
<keyword evidence="2 5" id="KW-0238">DNA-binding</keyword>
<dbReference type="SUPFAM" id="SSF53822">
    <property type="entry name" value="Periplasmic binding protein-like I"/>
    <property type="match status" value="1"/>
</dbReference>
<evidence type="ECO:0000256" key="1">
    <source>
        <dbReference type="ARBA" id="ARBA00023015"/>
    </source>
</evidence>
<accession>A0ABW2Q778</accession>
<dbReference type="RefSeq" id="WP_380970282.1">
    <property type="nucleotide sequence ID" value="NZ_JBHTCO010000045.1"/>
</dbReference>
<dbReference type="Pfam" id="PF13377">
    <property type="entry name" value="Peripla_BP_3"/>
    <property type="match status" value="1"/>
</dbReference>
<dbReference type="InterPro" id="IPR010982">
    <property type="entry name" value="Lambda_DNA-bd_dom_sf"/>
</dbReference>
<name>A0ABW2Q778_9BACL</name>
<dbReference type="PROSITE" id="PS50932">
    <property type="entry name" value="HTH_LACI_2"/>
    <property type="match status" value="1"/>
</dbReference>
<dbReference type="Proteomes" id="UP001596505">
    <property type="component" value="Unassembled WGS sequence"/>
</dbReference>
<dbReference type="SMART" id="SM00354">
    <property type="entry name" value="HTH_LACI"/>
    <property type="match status" value="1"/>
</dbReference>
<dbReference type="Pfam" id="PF00356">
    <property type="entry name" value="LacI"/>
    <property type="match status" value="1"/>
</dbReference>
<evidence type="ECO:0000313" key="6">
    <source>
        <dbReference type="Proteomes" id="UP001596505"/>
    </source>
</evidence>
<dbReference type="CDD" id="cd01392">
    <property type="entry name" value="HTH_LacI"/>
    <property type="match status" value="1"/>
</dbReference>
<comment type="caution">
    <text evidence="5">The sequence shown here is derived from an EMBL/GenBank/DDBJ whole genome shotgun (WGS) entry which is preliminary data.</text>
</comment>
<dbReference type="GO" id="GO:0003677">
    <property type="term" value="F:DNA binding"/>
    <property type="evidence" value="ECO:0007669"/>
    <property type="project" value="UniProtKB-KW"/>
</dbReference>
<dbReference type="PANTHER" id="PTHR30146:SF147">
    <property type="entry name" value="HTH-TYPE TRANSCRIPTIONAL REGULATOR DEGA"/>
    <property type="match status" value="1"/>
</dbReference>
<dbReference type="SUPFAM" id="SSF47413">
    <property type="entry name" value="lambda repressor-like DNA-binding domains"/>
    <property type="match status" value="1"/>
</dbReference>
<keyword evidence="3" id="KW-0804">Transcription</keyword>
<evidence type="ECO:0000256" key="3">
    <source>
        <dbReference type="ARBA" id="ARBA00023163"/>
    </source>
</evidence>
<organism evidence="5 6">
    <name type="scientific">Scopulibacillus cellulosilyticus</name>
    <dbReference type="NCBI Taxonomy" id="2665665"/>
    <lineage>
        <taxon>Bacteria</taxon>
        <taxon>Bacillati</taxon>
        <taxon>Bacillota</taxon>
        <taxon>Bacilli</taxon>
        <taxon>Bacillales</taxon>
        <taxon>Sporolactobacillaceae</taxon>
        <taxon>Scopulibacillus</taxon>
    </lineage>
</organism>
<keyword evidence="6" id="KW-1185">Reference proteome</keyword>
<sequence length="332" mass="36720">MKPTIYDVAKEAGVSISTVSKVMNNTGNISAETRKRIQETMKRLNYQPFVASVKKRMRTIGLLIPNIADPFMAEMARSIEDQGRKLGLSLMVCSTDNDLEKEVEYISMLQQKYIDGIIVATGLKRNKAIKALIDTEIPVVLLSRDVPSLAIDTVIVDDFFGAFEATSYLIKLGHKRIAMITEDIEFPSIECRFQGYKKALENAGLMYDEGLVSFNNISFDGGKKSALALLQSNKMPTAIFASTESLAIGTIQSAHELNVKIPEDLSVIGFDNTILATMCVPQLTTIAQPIEEMAQKAIELLIEEINTPKKVRQRVVLSPELIVRDSTGKAKQ</sequence>
<dbReference type="Gene3D" id="3.40.50.2300">
    <property type="match status" value="2"/>
</dbReference>
<protein>
    <submittedName>
        <fullName evidence="5">LacI family DNA-binding transcriptional regulator</fullName>
    </submittedName>
</protein>
<evidence type="ECO:0000256" key="2">
    <source>
        <dbReference type="ARBA" id="ARBA00023125"/>
    </source>
</evidence>
<keyword evidence="1" id="KW-0805">Transcription regulation</keyword>
<evidence type="ECO:0000313" key="5">
    <source>
        <dbReference type="EMBL" id="MFC7395528.1"/>
    </source>
</evidence>
<evidence type="ECO:0000259" key="4">
    <source>
        <dbReference type="PROSITE" id="PS50932"/>
    </source>
</evidence>
<dbReference type="InterPro" id="IPR028082">
    <property type="entry name" value="Peripla_BP_I"/>
</dbReference>
<feature type="domain" description="HTH lacI-type" evidence="4">
    <location>
        <begin position="3"/>
        <end position="56"/>
    </location>
</feature>
<dbReference type="Gene3D" id="1.10.260.40">
    <property type="entry name" value="lambda repressor-like DNA-binding domains"/>
    <property type="match status" value="1"/>
</dbReference>
<reference evidence="6" key="1">
    <citation type="journal article" date="2019" name="Int. J. Syst. Evol. Microbiol.">
        <title>The Global Catalogue of Microorganisms (GCM) 10K type strain sequencing project: providing services to taxonomists for standard genome sequencing and annotation.</title>
        <authorList>
            <consortium name="The Broad Institute Genomics Platform"/>
            <consortium name="The Broad Institute Genome Sequencing Center for Infectious Disease"/>
            <person name="Wu L."/>
            <person name="Ma J."/>
        </authorList>
    </citation>
    <scope>NUCLEOTIDE SEQUENCE [LARGE SCALE GENOMIC DNA]</scope>
    <source>
        <strain evidence="6">CGMCC 1.16305</strain>
    </source>
</reference>
<dbReference type="PRINTS" id="PR00036">
    <property type="entry name" value="HTHLACI"/>
</dbReference>
<dbReference type="InterPro" id="IPR046335">
    <property type="entry name" value="LacI/GalR-like_sensor"/>
</dbReference>
<proteinExistence type="predicted"/>